<accession>A0A449BJ30</accession>
<keyword evidence="3" id="KW-1185">Reference proteome</keyword>
<feature type="transmembrane region" description="Helical" evidence="1">
    <location>
        <begin position="12"/>
        <end position="29"/>
    </location>
</feature>
<dbReference type="STRING" id="1408416.GCA_000702765_01153"/>
<keyword evidence="1" id="KW-1133">Transmembrane helix</keyword>
<evidence type="ECO:0000313" key="2">
    <source>
        <dbReference type="EMBL" id="VEU82327.1"/>
    </source>
</evidence>
<evidence type="ECO:0000313" key="3">
    <source>
        <dbReference type="Proteomes" id="UP000290909"/>
    </source>
</evidence>
<feature type="transmembrane region" description="Helical" evidence="1">
    <location>
        <begin position="97"/>
        <end position="116"/>
    </location>
</feature>
<dbReference type="KEGG" id="ahk:NCTC10172_00337"/>
<proteinExistence type="predicted"/>
<feature type="transmembrane region" description="Helical" evidence="1">
    <location>
        <begin position="41"/>
        <end position="59"/>
    </location>
</feature>
<dbReference type="EMBL" id="LR215050">
    <property type="protein sequence ID" value="VEU82327.1"/>
    <property type="molecule type" value="Genomic_DNA"/>
</dbReference>
<feature type="transmembrane region" description="Helical" evidence="1">
    <location>
        <begin position="211"/>
        <end position="232"/>
    </location>
</feature>
<gene>
    <name evidence="2" type="ORF">NCTC10172_00337</name>
</gene>
<organism evidence="2 3">
    <name type="scientific">Acholeplasma hippikon</name>
    <dbReference type="NCBI Taxonomy" id="264636"/>
    <lineage>
        <taxon>Bacteria</taxon>
        <taxon>Bacillati</taxon>
        <taxon>Mycoplasmatota</taxon>
        <taxon>Mollicutes</taxon>
        <taxon>Acholeplasmatales</taxon>
        <taxon>Acholeplasmataceae</taxon>
        <taxon>Acholeplasma</taxon>
    </lineage>
</organism>
<dbReference type="Pfam" id="PF14808">
    <property type="entry name" value="TMEM164"/>
    <property type="match status" value="1"/>
</dbReference>
<sequence length="247" mass="28258">MEYTLFGKEHIILLIISIAFIIISNTLLNKFTRQSEKRIKISFIIIYSLILLSEIAKQIHGYITYGEVSIGYYPFHICSYALYFFPFVAFKKQYPKRLMLTATILGIIPGLVTIFYPSNVLQGGFVTANSFFYHSLMIIFGIQILSSGIYHYRPKDFIYTLLSIVVIFSIALTANTIFKGADFAFIGTGGSAPYGEWFISKFGKALYVTTVYSLFSFIVFLFQLPYMIGYVIKNKTLHTIRLRNNSI</sequence>
<protein>
    <submittedName>
        <fullName evidence="2">Predicted integral membrane protein</fullName>
    </submittedName>
</protein>
<dbReference type="AlphaFoldDB" id="A0A449BJ30"/>
<keyword evidence="1" id="KW-0812">Transmembrane</keyword>
<dbReference type="Proteomes" id="UP000290909">
    <property type="component" value="Chromosome"/>
</dbReference>
<feature type="transmembrane region" description="Helical" evidence="1">
    <location>
        <begin position="131"/>
        <end position="150"/>
    </location>
</feature>
<name>A0A449BJ30_9MOLU</name>
<feature type="transmembrane region" description="Helical" evidence="1">
    <location>
        <begin position="71"/>
        <end position="90"/>
    </location>
</feature>
<reference evidence="2 3" key="1">
    <citation type="submission" date="2019-01" db="EMBL/GenBank/DDBJ databases">
        <authorList>
            <consortium name="Pathogen Informatics"/>
        </authorList>
    </citation>
    <scope>NUCLEOTIDE SEQUENCE [LARGE SCALE GENOMIC DNA]</scope>
    <source>
        <strain evidence="2 3">NCTC10172</strain>
    </source>
</reference>
<dbReference type="RefSeq" id="WP_035369765.1">
    <property type="nucleotide sequence ID" value="NZ_LR215050.1"/>
</dbReference>
<feature type="transmembrane region" description="Helical" evidence="1">
    <location>
        <begin position="157"/>
        <end position="178"/>
    </location>
</feature>
<evidence type="ECO:0000256" key="1">
    <source>
        <dbReference type="SAM" id="Phobius"/>
    </source>
</evidence>
<keyword evidence="1" id="KW-0472">Membrane</keyword>